<reference evidence="2 3" key="1">
    <citation type="submission" date="2019-04" db="EMBL/GenBank/DDBJ databases">
        <title>An improved genome assembly and genetic linkage map for asparagus bean, Vigna unguiculata ssp. sesquipedialis.</title>
        <authorList>
            <person name="Xia Q."/>
            <person name="Zhang R."/>
            <person name="Dong Y."/>
        </authorList>
    </citation>
    <scope>NUCLEOTIDE SEQUENCE [LARGE SCALE GENOMIC DNA]</scope>
    <source>
        <tissue evidence="2">Leaf</tissue>
    </source>
</reference>
<dbReference type="EMBL" id="CP039354">
    <property type="protein sequence ID" value="QCE10332.1"/>
    <property type="molecule type" value="Genomic_DNA"/>
</dbReference>
<dbReference type="AlphaFoldDB" id="A0A4D6N914"/>
<proteinExistence type="predicted"/>
<evidence type="ECO:0000313" key="1">
    <source>
        <dbReference type="EMBL" id="QCE10332.1"/>
    </source>
</evidence>
<sequence>MAVHGGVLCKDGGVTTAPRTWTKIWSQEEEDGVLQMQHGRNWCRCCFDVDGVALVKVRSWWPTMLQWWLAKHGVGGCSPSRFSVQMHDGSWFLVNFRRGGKKLQWWLFCGVVLARELGSCSSMWRR</sequence>
<dbReference type="Proteomes" id="UP000501690">
    <property type="component" value="Linkage Group LG10"/>
</dbReference>
<accession>A0A4D6N914</accession>
<organism evidence="2 3">
    <name type="scientific">Vigna unguiculata</name>
    <name type="common">Cowpea</name>
    <dbReference type="NCBI Taxonomy" id="3917"/>
    <lineage>
        <taxon>Eukaryota</taxon>
        <taxon>Viridiplantae</taxon>
        <taxon>Streptophyta</taxon>
        <taxon>Embryophyta</taxon>
        <taxon>Tracheophyta</taxon>
        <taxon>Spermatophyta</taxon>
        <taxon>Magnoliopsida</taxon>
        <taxon>eudicotyledons</taxon>
        <taxon>Gunneridae</taxon>
        <taxon>Pentapetalae</taxon>
        <taxon>rosids</taxon>
        <taxon>fabids</taxon>
        <taxon>Fabales</taxon>
        <taxon>Fabaceae</taxon>
        <taxon>Papilionoideae</taxon>
        <taxon>50 kb inversion clade</taxon>
        <taxon>NPAAA clade</taxon>
        <taxon>indigoferoid/millettioid clade</taxon>
        <taxon>Phaseoleae</taxon>
        <taxon>Vigna</taxon>
    </lineage>
</organism>
<protein>
    <submittedName>
        <fullName evidence="2">Uncharacterized protein</fullName>
    </submittedName>
</protein>
<evidence type="ECO:0000313" key="3">
    <source>
        <dbReference type="Proteomes" id="UP000501690"/>
    </source>
</evidence>
<evidence type="ECO:0000313" key="2">
    <source>
        <dbReference type="EMBL" id="QCE10333.1"/>
    </source>
</evidence>
<keyword evidence="3" id="KW-1185">Reference proteome</keyword>
<name>A0A4D6N914_VIGUN</name>
<dbReference type="EMBL" id="CP039354">
    <property type="protein sequence ID" value="QCE10333.1"/>
    <property type="molecule type" value="Genomic_DNA"/>
</dbReference>
<gene>
    <name evidence="1" type="ORF">DEO72_LG10g1562</name>
    <name evidence="2" type="ORF">DEO72_LG10g1563</name>
</gene>